<reference evidence="2 3" key="1">
    <citation type="submission" date="2016-09" db="EMBL/GenBank/DDBJ databases">
        <title>Rhizobium sp. nov., a novel species isolated from the rice rhizosphere.</title>
        <authorList>
            <person name="Zhao J."/>
            <person name="Zhang X."/>
        </authorList>
    </citation>
    <scope>NUCLEOTIDE SEQUENCE [LARGE SCALE GENOMIC DNA]</scope>
    <source>
        <strain evidence="2 3">1.7048</strain>
    </source>
</reference>
<dbReference type="CDD" id="cd11615">
    <property type="entry name" value="SAF_NeuB_like"/>
    <property type="match status" value="1"/>
</dbReference>
<dbReference type="AlphaFoldDB" id="A0A1Q9AS64"/>
<dbReference type="Pfam" id="PF08666">
    <property type="entry name" value="SAF"/>
    <property type="match status" value="1"/>
</dbReference>
<dbReference type="EMBL" id="MKIP01000058">
    <property type="protein sequence ID" value="OLP58250.1"/>
    <property type="molecule type" value="Genomic_DNA"/>
</dbReference>
<dbReference type="GO" id="GO:0047444">
    <property type="term" value="F:N-acylneuraminate-9-phosphate synthase activity"/>
    <property type="evidence" value="ECO:0007669"/>
    <property type="project" value="TreeGrafter"/>
</dbReference>
<proteinExistence type="predicted"/>
<evidence type="ECO:0000259" key="1">
    <source>
        <dbReference type="PROSITE" id="PS50844"/>
    </source>
</evidence>
<comment type="caution">
    <text evidence="2">The sequence shown here is derived from an EMBL/GenBank/DDBJ whole genome shotgun (WGS) entry which is preliminary data.</text>
</comment>
<dbReference type="Pfam" id="PF03102">
    <property type="entry name" value="NeuB"/>
    <property type="match status" value="1"/>
</dbReference>
<evidence type="ECO:0000313" key="2">
    <source>
        <dbReference type="EMBL" id="OLP58250.1"/>
    </source>
</evidence>
<dbReference type="InterPro" id="IPR013974">
    <property type="entry name" value="SAF"/>
</dbReference>
<dbReference type="SUPFAM" id="SSF51569">
    <property type="entry name" value="Aldolase"/>
    <property type="match status" value="1"/>
</dbReference>
<evidence type="ECO:0000313" key="3">
    <source>
        <dbReference type="Proteomes" id="UP000186364"/>
    </source>
</evidence>
<feature type="domain" description="AFP-like" evidence="1">
    <location>
        <begin position="287"/>
        <end position="345"/>
    </location>
</feature>
<dbReference type="OrthoDB" id="9781701at2"/>
<dbReference type="InterPro" id="IPR036732">
    <property type="entry name" value="AFP_Neu5c_C_sf"/>
</dbReference>
<dbReference type="PANTHER" id="PTHR42966">
    <property type="entry name" value="N-ACETYLNEURAMINATE SYNTHASE"/>
    <property type="match status" value="1"/>
</dbReference>
<dbReference type="Gene3D" id="3.90.1210.10">
    <property type="entry name" value="Antifreeze-like/N-acetylneuraminic acid synthase C-terminal domain"/>
    <property type="match status" value="1"/>
</dbReference>
<dbReference type="PANTHER" id="PTHR42966:SF1">
    <property type="entry name" value="SIALIC ACID SYNTHASE"/>
    <property type="match status" value="1"/>
</dbReference>
<dbReference type="PROSITE" id="PS50844">
    <property type="entry name" value="AFP_LIKE"/>
    <property type="match status" value="1"/>
</dbReference>
<dbReference type="SUPFAM" id="SSF51269">
    <property type="entry name" value="AFP III-like domain"/>
    <property type="match status" value="1"/>
</dbReference>
<dbReference type="RefSeq" id="WP_075629455.1">
    <property type="nucleotide sequence ID" value="NZ_FOAM01000008.1"/>
</dbReference>
<dbReference type="GO" id="GO:0016051">
    <property type="term" value="P:carbohydrate biosynthetic process"/>
    <property type="evidence" value="ECO:0007669"/>
    <property type="project" value="InterPro"/>
</dbReference>
<dbReference type="InterPro" id="IPR006190">
    <property type="entry name" value="SAF_AFP_Neu5Ac"/>
</dbReference>
<gene>
    <name evidence="2" type="ORF">BJF93_06435</name>
</gene>
<dbReference type="Proteomes" id="UP000186364">
    <property type="component" value="Unassembled WGS sequence"/>
</dbReference>
<organism evidence="2 3">
    <name type="scientific">Xaviernesmea oryzae</name>
    <dbReference type="NCBI Taxonomy" id="464029"/>
    <lineage>
        <taxon>Bacteria</taxon>
        <taxon>Pseudomonadati</taxon>
        <taxon>Pseudomonadota</taxon>
        <taxon>Alphaproteobacteria</taxon>
        <taxon>Hyphomicrobiales</taxon>
        <taxon>Rhizobiaceae</taxon>
        <taxon>Rhizobium/Agrobacterium group</taxon>
        <taxon>Xaviernesmea</taxon>
    </lineage>
</organism>
<sequence length="345" mass="37318">MATLTLRNGRIVGDYLAPYVIAELNTSHFGDMAIARAMIDKAKEAGCDCVKFQSWSTQSLYSESYYRQNAIAKRIVHKFSMGEAELQELSIYCTSVGIDFASTPYSRAEAAFLVEACNVPFVKIASMELNNLPYLRFLGGLGVPLVLSTGMGTLEEIVTAVRTIEATGQRDIVILHCTSVYPAPPETIRLQNIVGLRSEFPAYPIGYSDHSIGIEIPAASVALGAGVIEKHFTLDSSRIGMDNQMATEPEEMARMIAACHTVHKALGGTGRILDAAERDQIPKMRRSLIAARPLKAGEVIAAEDLDAKRPGTGIPPGSMDLLIGKRLTRDIEADAAILITDVEAS</sequence>
<dbReference type="InterPro" id="IPR057736">
    <property type="entry name" value="SAF_PseI/NeuA/NeuB"/>
</dbReference>
<dbReference type="InterPro" id="IPR051690">
    <property type="entry name" value="PseI-like"/>
</dbReference>
<dbReference type="InterPro" id="IPR013785">
    <property type="entry name" value="Aldolase_TIM"/>
</dbReference>
<protein>
    <submittedName>
        <fullName evidence="2">N-acylneuraminate-9-phosphate synthase</fullName>
    </submittedName>
</protein>
<name>A0A1Q9AS64_9HYPH</name>
<dbReference type="InterPro" id="IPR013132">
    <property type="entry name" value="PseI/NeuA/B-like_N"/>
</dbReference>
<dbReference type="SMART" id="SM00858">
    <property type="entry name" value="SAF"/>
    <property type="match status" value="1"/>
</dbReference>
<keyword evidence="3" id="KW-1185">Reference proteome</keyword>
<dbReference type="Gene3D" id="3.20.20.70">
    <property type="entry name" value="Aldolase class I"/>
    <property type="match status" value="1"/>
</dbReference>
<accession>A0A1Q9AS64</accession>